<dbReference type="Pfam" id="PF20091">
    <property type="entry name" value="Abhydrolase_10"/>
    <property type="match status" value="1"/>
</dbReference>
<keyword evidence="4" id="KW-1185">Reference proteome</keyword>
<comment type="caution">
    <text evidence="3">The sequence shown here is derived from an EMBL/GenBank/DDBJ whole genome shotgun (WGS) entry which is preliminary data.</text>
</comment>
<dbReference type="EMBL" id="JACORU010000007">
    <property type="protein sequence ID" value="MBC5766452.1"/>
    <property type="molecule type" value="Genomic_DNA"/>
</dbReference>
<sequence>MKSMQLLRLAAALAVTAAFHSHALADVTGVAVISSSPYGNFRGMAFTRHELRVEGQLVPEREAIGDLAKAKRNASGSVDYATRVTVVAPVSGGRGTLLVDIPNRGRPIAAGLLNGPGVPIGQWQPGNGFLHDEGFAVAAIAWELGHGIELPTVAGADGKPLFVEEAALSIVRDVAEFLKKSPSELNPLAGKVQRAIGFGYSQTGRFLKSFLLKGYNHTASGPLFEGLHIFGAMSGGIQLRTLAGPASGAGQIPTFEDPEFRGVAEEPLAVAQIAARAERSASRPPRMVFVNTTTDYFSLRASLGRTGGSGTQDLPLPGWIRVYDVAGASHALLPGRGNCTHKFAELDWHPVLRSTMLALDRWIATGEQPPDSVLMPLQAAATGSQALMAPKHLQGAVVQVPVLDADGNARGGIRLPELEVPLGSHAVQNPPLNFLCSLGAGYIPFKVTAAERSASGDARPSVAERYRDADDYAKRVEAAARALQEQRFLLPGDAAAIVKRTAAVDVFGKR</sequence>
<reference evidence="3" key="1">
    <citation type="submission" date="2020-08" db="EMBL/GenBank/DDBJ databases">
        <title>Ramlibacter sp. GTP1 16S ribosomal RNA gene genome sequencing and assembly.</title>
        <authorList>
            <person name="Kang M."/>
        </authorList>
    </citation>
    <scope>NUCLEOTIDE SEQUENCE</scope>
    <source>
        <strain evidence="3">GTP1</strain>
    </source>
</reference>
<dbReference type="InterPro" id="IPR045394">
    <property type="entry name" value="Abhydrolase_dom"/>
</dbReference>
<name>A0A923M8W5_9BURK</name>
<dbReference type="Proteomes" id="UP000596827">
    <property type="component" value="Unassembled WGS sequence"/>
</dbReference>
<gene>
    <name evidence="3" type="ORF">H8R02_18425</name>
</gene>
<feature type="domain" description="Alpha/beta hydrolase" evidence="2">
    <location>
        <begin position="165"/>
        <end position="498"/>
    </location>
</feature>
<evidence type="ECO:0000256" key="1">
    <source>
        <dbReference type="SAM" id="SignalP"/>
    </source>
</evidence>
<protein>
    <recommendedName>
        <fullName evidence="2">Alpha/beta hydrolase domain-containing protein</fullName>
    </recommendedName>
</protein>
<evidence type="ECO:0000313" key="4">
    <source>
        <dbReference type="Proteomes" id="UP000596827"/>
    </source>
</evidence>
<accession>A0A923M8W5</accession>
<dbReference type="RefSeq" id="WP_187082949.1">
    <property type="nucleotide sequence ID" value="NZ_JACORU010000007.1"/>
</dbReference>
<proteinExistence type="predicted"/>
<evidence type="ECO:0000259" key="2">
    <source>
        <dbReference type="Pfam" id="PF20091"/>
    </source>
</evidence>
<dbReference type="AlphaFoldDB" id="A0A923M8W5"/>
<feature type="signal peptide" evidence="1">
    <location>
        <begin position="1"/>
        <end position="25"/>
    </location>
</feature>
<keyword evidence="1" id="KW-0732">Signal</keyword>
<feature type="chain" id="PRO_5038008888" description="Alpha/beta hydrolase domain-containing protein" evidence="1">
    <location>
        <begin position="26"/>
        <end position="510"/>
    </location>
</feature>
<evidence type="ECO:0000313" key="3">
    <source>
        <dbReference type="EMBL" id="MBC5766452.1"/>
    </source>
</evidence>
<organism evidence="3 4">
    <name type="scientific">Ramlibacter albus</name>
    <dbReference type="NCBI Taxonomy" id="2079448"/>
    <lineage>
        <taxon>Bacteria</taxon>
        <taxon>Pseudomonadati</taxon>
        <taxon>Pseudomonadota</taxon>
        <taxon>Betaproteobacteria</taxon>
        <taxon>Burkholderiales</taxon>
        <taxon>Comamonadaceae</taxon>
        <taxon>Ramlibacter</taxon>
    </lineage>
</organism>